<accession>A0ABY9R7V9</accession>
<dbReference type="Gene3D" id="3.40.50.410">
    <property type="entry name" value="von Willebrand factor, type A domain"/>
    <property type="match status" value="1"/>
</dbReference>
<dbReference type="RefSeq" id="WP_309542953.1">
    <property type="nucleotide sequence ID" value="NZ_CP133659.1"/>
</dbReference>
<feature type="domain" description="VWFA" evidence="1">
    <location>
        <begin position="1232"/>
        <end position="1431"/>
    </location>
</feature>
<dbReference type="EMBL" id="CP133659">
    <property type="protein sequence ID" value="WMW67128.1"/>
    <property type="molecule type" value="Genomic_DNA"/>
</dbReference>
<dbReference type="InterPro" id="IPR001343">
    <property type="entry name" value="Hemolysn_Ca-bd"/>
</dbReference>
<dbReference type="PROSITE" id="PS00330">
    <property type="entry name" value="HEMOLYSIN_CALCIUM"/>
    <property type="match status" value="2"/>
</dbReference>
<dbReference type="Pfam" id="PF13519">
    <property type="entry name" value="VWA_2"/>
    <property type="match status" value="1"/>
</dbReference>
<dbReference type="Pfam" id="PF00353">
    <property type="entry name" value="HemolysinCabind"/>
    <property type="match status" value="2"/>
</dbReference>
<dbReference type="SUPFAM" id="SSF53300">
    <property type="entry name" value="vWA-like"/>
    <property type="match status" value="1"/>
</dbReference>
<dbReference type="InterPro" id="IPR036465">
    <property type="entry name" value="vWFA_dom_sf"/>
</dbReference>
<dbReference type="SMART" id="SM00327">
    <property type="entry name" value="VWA"/>
    <property type="match status" value="1"/>
</dbReference>
<evidence type="ECO:0000313" key="3">
    <source>
        <dbReference type="Proteomes" id="UP001180616"/>
    </source>
</evidence>
<evidence type="ECO:0000259" key="1">
    <source>
        <dbReference type="PROSITE" id="PS50234"/>
    </source>
</evidence>
<dbReference type="Proteomes" id="UP001180616">
    <property type="component" value="Chromosome"/>
</dbReference>
<sequence>MTASGQTHELATKAVTLTLYAPDENYESGGNGEYPVPTIAMTEQGGEGQHCAPSGNDYQTHFVTGALAVDSDTDGSLTLINDNSLVLGSTTVWVAAADGTFHVTGQQIGYEDPQAYVNEPWYDPWSTKDIDLTFQFKGADDEVLDQIRIMVGDSGAKVLIYGHEATFVSDGEGGGYYVVPAWLKDHVTLMPAKDSDVDVKLTVTAVFHDPDSGDVAMKTVDHTVFIDAVADKPVDLDSEAHYIPGPSAADPHGTMGVTLSATFGDVLDGSEKHYLGIEMKSGWTYESGGEVRWINGVKYMVYEVDPNNAGDAAKNLVLGVPGTDDRYTTTFKTIAIADEVNTNGVEWNPLNNEAYITDTLRVTVDGADGCLRVSGSGYEDWMKNAHTGDDSITKTHLDVNFSPADSIMDGREVLDEVIVKFAGKTFTLVVGEGAGAHEYVIDGTAGHTQVTVNAADVDHLYIKSAHDSAVDIPITVTANFHDPSSGDLGTTTASGTVVIDAVADKPTDLHEAVNYGVGHDAADPGNSLSVSVTATFGDVLDGSERHYLGIEMKSGWDYPSGGSSQYINGTWYKVYEVTSGDDAGTVTKNLSLGVPNTDGHYDTTFKTIAIATDSEGGSSLTNSNNTAYTYGTVDVKVDGADGCLNVSSGNGGFEDWMPNAHTGDMTVMKTALNIGFTPDENEVVDNLVIKYDGRPFTLVVGDGAGAHEYVLDGTSGHTSVTLTGTDLAQHLYVKTPTNSDKDIPLEVTANYHDPNSGDLGSATVDHTVKIDAVADKPTVTVDVNDGGDGGSSFQTGEAGTVHVTASFPDTDGSENHTVVLNVPDGFTVSNLQGGTWNASAHTVTWNVGSGGSFDKTITVTHNGAADGSHDFTATATAQEVGTSSSGAENYNYNNTASTTATDAADVNSGAAIHWFITDAANVSNVVQEGDLGVNGPPPAFTVGYNGYALQPGETASIQLTGPAAGSTADLADFTNANNEFAAALQAAVGAVSGVTYDATTHTLTFSYGAPTSLTFFAKVFGDTVIESDEKLVLTIQDPHFNGHVGGTVVDGIEDGFIIDDDKPLIVPPTGGDEIGLSLQDVDAAGAAHDTAHDNLDFTAGSLPLTFSFDIGAGHEPHVTGLSTTTPISWAVDGGTGNLIGSIDGHPAIILTLTPDSGSHAAGETVHVNVEVTLIDPLLHADGHTAIGVDNIHVAATDGVSPIVDGTVSLTVADAVPAAVNDVNEYAGGITTNVVVMLDVSGSMNQDADGNGPGTDSRLTMAIDAINQLLHAYDDLGAVNVKLVWFDDDAQTHTGWLMGATAVQQALTILEGNLNGGGATNYDAAINLVMTQLGTTGTPPADKTVGYFLSDGEPNRPYGSEGISGSEQTTWEIFLSGNHFDAVYAFGMGTGISGNTGALNPIGWESGTTSNDHVVAIITDMSQLADHLLATVPTTGNLLSNDNAGADGHMSLYSITVDGTTHLIGEADAISHKLTLDLGDNKGSLTVDFDDGSYVFTPGTHPMGTEVIGYEISDADGTHANATLTLNLYGSDLIANDNHVSTAASGVPTTTVEQFNNDSHGWSTDSYAGGDGDGFAMRPFWDGSHANSLEISLTNNSGSIATSKEFTVAAGDTVSFKWVADATGSTTNHDQDTFTVEVSDGRNLLVYTVPSSGADGSGTYTIPFTTAGTYTVTLRVSDGSGGNNSVNNSLNVFIDDVTFVHAVAAAAIMGNVVTDASATEYVDQIGGHTALVTEVNGHALALDGSFTDFTTDYGTLHINAFGEYTYTPKAGFDGHDDSFVYKLASTEAGDSSYDYATLNVHLGTAASAVSQTDPVVHTVGSSHFYQGDENHNTINGTSGDDVIFGHGGNDTIHGNAGHDFLHGGAGDDHLFGDAGNDILVGGQGSDHLTGGSGADTFVWHAEDFTSGATDVVTDFKPGASGENDVLRFADVLLDHDGNSSNGISTSLIANGDLTQVGSSNDVQLTLHHGGDTQFVTLQGALEHNTLAEIEQHILTNKIITEHS</sequence>
<keyword evidence="3" id="KW-1185">Reference proteome</keyword>
<organism evidence="2 3">
    <name type="scientific">Nitratidesulfovibrio liaohensis</name>
    <dbReference type="NCBI Taxonomy" id="2604158"/>
    <lineage>
        <taxon>Bacteria</taxon>
        <taxon>Pseudomonadati</taxon>
        <taxon>Thermodesulfobacteriota</taxon>
        <taxon>Desulfovibrionia</taxon>
        <taxon>Desulfovibrionales</taxon>
        <taxon>Desulfovibrionaceae</taxon>
        <taxon>Nitratidesulfovibrio</taxon>
    </lineage>
</organism>
<protein>
    <submittedName>
        <fullName evidence="2">VWA domain-containing protein</fullName>
    </submittedName>
</protein>
<evidence type="ECO:0000313" key="2">
    <source>
        <dbReference type="EMBL" id="WMW67128.1"/>
    </source>
</evidence>
<dbReference type="InterPro" id="IPR038081">
    <property type="entry name" value="CalX-like_sf"/>
</dbReference>
<dbReference type="PRINTS" id="PR00313">
    <property type="entry name" value="CABNDNGRPT"/>
</dbReference>
<dbReference type="Gene3D" id="2.150.10.10">
    <property type="entry name" value="Serralysin-like metalloprotease, C-terminal"/>
    <property type="match status" value="1"/>
</dbReference>
<dbReference type="CDD" id="cd00198">
    <property type="entry name" value="vWFA"/>
    <property type="match status" value="1"/>
</dbReference>
<dbReference type="SUPFAM" id="SSF141072">
    <property type="entry name" value="CalX-like"/>
    <property type="match status" value="1"/>
</dbReference>
<dbReference type="SUPFAM" id="SSF51120">
    <property type="entry name" value="beta-Roll"/>
    <property type="match status" value="1"/>
</dbReference>
<dbReference type="PROSITE" id="PS50234">
    <property type="entry name" value="VWFA"/>
    <property type="match status" value="1"/>
</dbReference>
<dbReference type="InterPro" id="IPR011049">
    <property type="entry name" value="Serralysin-like_metalloprot_C"/>
</dbReference>
<reference evidence="2" key="1">
    <citation type="submission" date="2023-09" db="EMBL/GenBank/DDBJ databases">
        <authorList>
            <consortium name="CW5 consortium"/>
            <person name="Lu C.-W."/>
        </authorList>
    </citation>
    <scope>NUCLEOTIDE SEQUENCE</scope>
    <source>
        <strain evidence="2">KPS</strain>
    </source>
</reference>
<gene>
    <name evidence="2" type="ORF">KPS_001784</name>
</gene>
<dbReference type="InterPro" id="IPR018511">
    <property type="entry name" value="Hemolysin-typ_Ca-bd_CS"/>
</dbReference>
<proteinExistence type="predicted"/>
<name>A0ABY9R7V9_9BACT</name>
<dbReference type="InterPro" id="IPR002035">
    <property type="entry name" value="VWF_A"/>
</dbReference>